<dbReference type="GO" id="GO:0005886">
    <property type="term" value="C:plasma membrane"/>
    <property type="evidence" value="ECO:0007669"/>
    <property type="project" value="TreeGrafter"/>
</dbReference>
<dbReference type="Proteomes" id="UP000239863">
    <property type="component" value="Unassembled WGS sequence"/>
</dbReference>
<dbReference type="GO" id="GO:0043164">
    <property type="term" value="P:Gram-negative-bacterium-type cell wall biogenesis"/>
    <property type="evidence" value="ECO:0007669"/>
    <property type="project" value="TreeGrafter"/>
</dbReference>
<organism evidence="3 4">
    <name type="scientific">Clostridium algidicarnis DSM 15099</name>
    <dbReference type="NCBI Taxonomy" id="1121295"/>
    <lineage>
        <taxon>Bacteria</taxon>
        <taxon>Bacillati</taxon>
        <taxon>Bacillota</taxon>
        <taxon>Clostridia</taxon>
        <taxon>Eubacteriales</taxon>
        <taxon>Clostridiaceae</taxon>
        <taxon>Clostridium</taxon>
    </lineage>
</organism>
<feature type="transmembrane region" description="Helical" evidence="1">
    <location>
        <begin position="7"/>
        <end position="27"/>
    </location>
</feature>
<feature type="transmembrane region" description="Helical" evidence="1">
    <location>
        <begin position="33"/>
        <end position="51"/>
    </location>
</feature>
<accession>A0A2S6FZ96</accession>
<keyword evidence="1" id="KW-1133">Transmembrane helix</keyword>
<dbReference type="Gene3D" id="3.40.50.620">
    <property type="entry name" value="HUPs"/>
    <property type="match status" value="1"/>
</dbReference>
<evidence type="ECO:0000256" key="1">
    <source>
        <dbReference type="SAM" id="Phobius"/>
    </source>
</evidence>
<dbReference type="InterPro" id="IPR051599">
    <property type="entry name" value="Cell_Envelope_Assoc"/>
</dbReference>
<reference evidence="3 4" key="1">
    <citation type="submission" date="2018-02" db="EMBL/GenBank/DDBJ databases">
        <title>Genomic Encyclopedia of Archaeal and Bacterial Type Strains, Phase II (KMG-II): from individual species to whole genera.</title>
        <authorList>
            <person name="Goeker M."/>
        </authorList>
    </citation>
    <scope>NUCLEOTIDE SEQUENCE [LARGE SCALE GENOMIC DNA]</scope>
    <source>
        <strain evidence="3 4">DSM 15099</strain>
    </source>
</reference>
<keyword evidence="1" id="KW-0472">Membrane</keyword>
<dbReference type="EMBL" id="PTIS01000003">
    <property type="protein sequence ID" value="PPK48906.1"/>
    <property type="molecule type" value="Genomic_DNA"/>
</dbReference>
<protein>
    <submittedName>
        <fullName evidence="3">DUF218 domain-containing protein</fullName>
    </submittedName>
</protein>
<proteinExistence type="predicted"/>
<dbReference type="PANTHER" id="PTHR30336">
    <property type="entry name" value="INNER MEMBRANE PROTEIN, PROBABLE PERMEASE"/>
    <property type="match status" value="1"/>
</dbReference>
<sequence length="253" mass="28240">MSKIINLVLMISGIVLLIYGIILSFSINSISKIIIIIGAIAIVTSILKFVLKRYEKIEYFHYIDCIVNVVVILILTSVIIVEGAIIKEGTVKNTSITDYILVLGAGLWGDVPSDTLTRRLDGAIELSKVNDNSVIVVSGGQGFGETVTEAEAMERYLVSKGLDKNRIVKEESATNTSENIIFSKEIMDSKWTSKEKYKVTIITNNFHCFRAKFLSKRAGINSVTYSVDVQKAIKPAYFIREYFGVIKSYFVDR</sequence>
<feature type="transmembrane region" description="Helical" evidence="1">
    <location>
        <begin position="63"/>
        <end position="86"/>
    </location>
</feature>
<dbReference type="PANTHER" id="PTHR30336:SF4">
    <property type="entry name" value="ENVELOPE BIOGENESIS FACTOR ELYC"/>
    <property type="match status" value="1"/>
</dbReference>
<dbReference type="GO" id="GO:0000270">
    <property type="term" value="P:peptidoglycan metabolic process"/>
    <property type="evidence" value="ECO:0007669"/>
    <property type="project" value="TreeGrafter"/>
</dbReference>
<keyword evidence="1" id="KW-0812">Transmembrane</keyword>
<dbReference type="InterPro" id="IPR003848">
    <property type="entry name" value="DUF218"/>
</dbReference>
<dbReference type="Pfam" id="PF02698">
    <property type="entry name" value="DUF218"/>
    <property type="match status" value="1"/>
</dbReference>
<comment type="caution">
    <text evidence="3">The sequence shown here is derived from an EMBL/GenBank/DDBJ whole genome shotgun (WGS) entry which is preliminary data.</text>
</comment>
<dbReference type="InterPro" id="IPR014729">
    <property type="entry name" value="Rossmann-like_a/b/a_fold"/>
</dbReference>
<dbReference type="STRING" id="37659.GCA_000703125_01956"/>
<gene>
    <name evidence="3" type="ORF">BD821_10326</name>
</gene>
<evidence type="ECO:0000313" key="3">
    <source>
        <dbReference type="EMBL" id="PPK48906.1"/>
    </source>
</evidence>
<feature type="domain" description="DUF218" evidence="2">
    <location>
        <begin position="98"/>
        <end position="244"/>
    </location>
</feature>
<dbReference type="AlphaFoldDB" id="A0A2S6FZ96"/>
<dbReference type="CDD" id="cd06259">
    <property type="entry name" value="YdcF-like"/>
    <property type="match status" value="1"/>
</dbReference>
<name>A0A2S6FZ96_9CLOT</name>
<evidence type="ECO:0000259" key="2">
    <source>
        <dbReference type="Pfam" id="PF02698"/>
    </source>
</evidence>
<evidence type="ECO:0000313" key="4">
    <source>
        <dbReference type="Proteomes" id="UP000239863"/>
    </source>
</evidence>
<dbReference type="RefSeq" id="WP_169993946.1">
    <property type="nucleotide sequence ID" value="NZ_PTIS01000003.1"/>
</dbReference>